<evidence type="ECO:0000256" key="1">
    <source>
        <dbReference type="ARBA" id="ARBA00022490"/>
    </source>
</evidence>
<dbReference type="InterPro" id="IPR018222">
    <property type="entry name" value="Nuclear_transport_factor_2_euk"/>
</dbReference>
<keyword evidence="2" id="KW-0813">Transport</keyword>
<keyword evidence="1 2" id="KW-0963">Cytoplasm</keyword>
<dbReference type="PANTHER" id="PTHR12612">
    <property type="entry name" value="NUCLEAR TRANSPORT FACTOR 2"/>
    <property type="match status" value="1"/>
</dbReference>
<dbReference type="GO" id="GO:0051028">
    <property type="term" value="P:mRNA transport"/>
    <property type="evidence" value="ECO:0007669"/>
    <property type="project" value="UniProtKB-UniRule"/>
</dbReference>
<feature type="domain" description="NTF2" evidence="3">
    <location>
        <begin position="3"/>
        <end position="114"/>
    </location>
</feature>
<organism evidence="4 5">
    <name type="scientific">Strongylocentrotus purpuratus</name>
    <name type="common">Purple sea urchin</name>
    <dbReference type="NCBI Taxonomy" id="7668"/>
    <lineage>
        <taxon>Eukaryota</taxon>
        <taxon>Metazoa</taxon>
        <taxon>Echinodermata</taxon>
        <taxon>Eleutherozoa</taxon>
        <taxon>Echinozoa</taxon>
        <taxon>Echinoidea</taxon>
        <taxon>Euechinoidea</taxon>
        <taxon>Echinacea</taxon>
        <taxon>Camarodonta</taxon>
        <taxon>Echinidea</taxon>
        <taxon>Strongylocentrotidae</taxon>
        <taxon>Strongylocentrotus</taxon>
    </lineage>
</organism>
<keyword evidence="2" id="KW-0653">Protein transport</keyword>
<dbReference type="KEGG" id="spu:593021"/>
<dbReference type="InParanoid" id="A0A7M7N7Y4"/>
<reference evidence="4" key="2">
    <citation type="submission" date="2021-01" db="UniProtKB">
        <authorList>
            <consortium name="EnsemblMetazoa"/>
        </authorList>
    </citation>
    <scope>IDENTIFICATION</scope>
</reference>
<dbReference type="Proteomes" id="UP000007110">
    <property type="component" value="Unassembled WGS sequence"/>
</dbReference>
<dbReference type="FunCoup" id="A0A7M7N7Y4">
    <property type="interactions" value="2593"/>
</dbReference>
<dbReference type="RefSeq" id="XP_030831775.1">
    <property type="nucleotide sequence ID" value="XM_030975915.1"/>
</dbReference>
<comment type="subcellular location">
    <subcellularLocation>
        <location evidence="2">Cytoplasm</location>
    </subcellularLocation>
    <subcellularLocation>
        <location evidence="2">Nucleus</location>
    </subcellularLocation>
</comment>
<protein>
    <recommendedName>
        <fullName evidence="2">Nuclear transport factor 2</fullName>
        <shortName evidence="2">NTF-2</shortName>
    </recommendedName>
</protein>
<dbReference type="GO" id="GO:0044613">
    <property type="term" value="C:nuclear pore central transport channel"/>
    <property type="evidence" value="ECO:0000318"/>
    <property type="project" value="GO_Central"/>
</dbReference>
<dbReference type="Gene3D" id="3.10.450.50">
    <property type="match status" value="1"/>
</dbReference>
<keyword evidence="2" id="KW-0539">Nucleus</keyword>
<comment type="function">
    <text evidence="2">Has a role in nuclear-cytoplasmic transport of proteins and mRNAs.</text>
</comment>
<dbReference type="SUPFAM" id="SSF54427">
    <property type="entry name" value="NTF2-like"/>
    <property type="match status" value="1"/>
</dbReference>
<dbReference type="GO" id="GO:0061608">
    <property type="term" value="F:nuclear import signal receptor activity"/>
    <property type="evidence" value="ECO:0000318"/>
    <property type="project" value="GO_Central"/>
</dbReference>
<dbReference type="EnsemblMetazoa" id="XM_030975915">
    <property type="protein sequence ID" value="XP_030831775"/>
    <property type="gene ID" value="LOC593021"/>
</dbReference>
<dbReference type="CDD" id="cd00780">
    <property type="entry name" value="NTF2"/>
    <property type="match status" value="1"/>
</dbReference>
<reference evidence="5" key="1">
    <citation type="submission" date="2015-02" db="EMBL/GenBank/DDBJ databases">
        <title>Genome sequencing for Strongylocentrotus purpuratus.</title>
        <authorList>
            <person name="Murali S."/>
            <person name="Liu Y."/>
            <person name="Vee V."/>
            <person name="English A."/>
            <person name="Wang M."/>
            <person name="Skinner E."/>
            <person name="Han Y."/>
            <person name="Muzny D.M."/>
            <person name="Worley K.C."/>
            <person name="Gibbs R.A."/>
        </authorList>
    </citation>
    <scope>NUCLEOTIDE SEQUENCE</scope>
</reference>
<dbReference type="FunFam" id="3.10.450.50:FF:000005">
    <property type="entry name" value="Nuclear transport factor 2"/>
    <property type="match status" value="1"/>
</dbReference>
<dbReference type="GeneID" id="593021"/>
<evidence type="ECO:0000259" key="3">
    <source>
        <dbReference type="PROSITE" id="PS50177"/>
    </source>
</evidence>
<accession>A0A7M7N7Y4</accession>
<keyword evidence="5" id="KW-1185">Reference proteome</keyword>
<evidence type="ECO:0000313" key="4">
    <source>
        <dbReference type="EnsemblMetazoa" id="XP_030831775"/>
    </source>
</evidence>
<sequence>MEVASHFVKHYYNLFDTDRTQLGGLYTNESKLSFEGQEFQGPEAICTKLVSLPFKTVAHHITTVDCQITIDNKLLIAVLGQLKTDDDPPHSFFQTFSLADRNGSLVIMNDIFRLVIHHVA</sequence>
<proteinExistence type="predicted"/>
<name>A0A7M7N7Y4_STRPU</name>
<dbReference type="OMA" id="QFVEYYY"/>
<dbReference type="Pfam" id="PF02136">
    <property type="entry name" value="NTF2"/>
    <property type="match status" value="1"/>
</dbReference>
<dbReference type="GO" id="GO:0006606">
    <property type="term" value="P:protein import into nucleus"/>
    <property type="evidence" value="ECO:0000318"/>
    <property type="project" value="GO_Central"/>
</dbReference>
<dbReference type="PROSITE" id="PS50177">
    <property type="entry name" value="NTF2_DOMAIN"/>
    <property type="match status" value="1"/>
</dbReference>
<dbReference type="InterPro" id="IPR032710">
    <property type="entry name" value="NTF2-like_dom_sf"/>
</dbReference>
<dbReference type="InterPro" id="IPR002075">
    <property type="entry name" value="NTF2_dom"/>
</dbReference>
<dbReference type="OrthoDB" id="6507044at2759"/>
<dbReference type="AlphaFoldDB" id="A0A7M7N7Y4"/>
<dbReference type="GO" id="GO:0005737">
    <property type="term" value="C:cytoplasm"/>
    <property type="evidence" value="ECO:0007669"/>
    <property type="project" value="UniProtKB-SubCell"/>
</dbReference>
<evidence type="ECO:0000256" key="2">
    <source>
        <dbReference type="RuleBase" id="RU369002"/>
    </source>
</evidence>
<evidence type="ECO:0000313" key="5">
    <source>
        <dbReference type="Proteomes" id="UP000007110"/>
    </source>
</evidence>
<dbReference type="InterPro" id="IPR045875">
    <property type="entry name" value="NTF2"/>
</dbReference>